<gene>
    <name evidence="1" type="ORF">RHGRI_031491</name>
</gene>
<dbReference type="AlphaFoldDB" id="A0AAV6I8H2"/>
<accession>A0AAV6I8H2</accession>
<comment type="caution">
    <text evidence="1">The sequence shown here is derived from an EMBL/GenBank/DDBJ whole genome shotgun (WGS) entry which is preliminary data.</text>
</comment>
<organism evidence="1 2">
    <name type="scientific">Rhododendron griersonianum</name>
    <dbReference type="NCBI Taxonomy" id="479676"/>
    <lineage>
        <taxon>Eukaryota</taxon>
        <taxon>Viridiplantae</taxon>
        <taxon>Streptophyta</taxon>
        <taxon>Embryophyta</taxon>
        <taxon>Tracheophyta</taxon>
        <taxon>Spermatophyta</taxon>
        <taxon>Magnoliopsida</taxon>
        <taxon>eudicotyledons</taxon>
        <taxon>Gunneridae</taxon>
        <taxon>Pentapetalae</taxon>
        <taxon>asterids</taxon>
        <taxon>Ericales</taxon>
        <taxon>Ericaceae</taxon>
        <taxon>Ericoideae</taxon>
        <taxon>Rhodoreae</taxon>
        <taxon>Rhododendron</taxon>
    </lineage>
</organism>
<proteinExistence type="predicted"/>
<evidence type="ECO:0000313" key="2">
    <source>
        <dbReference type="Proteomes" id="UP000823749"/>
    </source>
</evidence>
<protein>
    <submittedName>
        <fullName evidence="1">Uncharacterized protein</fullName>
    </submittedName>
</protein>
<dbReference type="Proteomes" id="UP000823749">
    <property type="component" value="Chromosome 11"/>
</dbReference>
<reference evidence="1" key="1">
    <citation type="submission" date="2020-08" db="EMBL/GenBank/DDBJ databases">
        <title>Plant Genome Project.</title>
        <authorList>
            <person name="Zhang R.-G."/>
        </authorList>
    </citation>
    <scope>NUCLEOTIDE SEQUENCE</scope>
    <source>
        <strain evidence="1">WSP0</strain>
        <tissue evidence="1">Leaf</tissue>
    </source>
</reference>
<evidence type="ECO:0000313" key="1">
    <source>
        <dbReference type="EMBL" id="KAG5524838.1"/>
    </source>
</evidence>
<keyword evidence="2" id="KW-1185">Reference proteome</keyword>
<name>A0AAV6I8H2_9ERIC</name>
<dbReference type="EMBL" id="JACTNZ010000011">
    <property type="protein sequence ID" value="KAG5524838.1"/>
    <property type="molecule type" value="Genomic_DNA"/>
</dbReference>
<sequence length="116" mass="13380">MGFINSSDSWIMKKLIIDYIILTRWTDWMDVCVKIGKVVACLQHSTCFSSFRIIICGATSIRAITCLTIQIRGRILFKQGRMMQEHNEAARIEGAILNSSNHVFNFWSKYPLNFQS</sequence>